<organism evidence="8 9">
    <name type="scientific">Chryseobacterium gallinarum</name>
    <dbReference type="NCBI Taxonomy" id="1324352"/>
    <lineage>
        <taxon>Bacteria</taxon>
        <taxon>Pseudomonadati</taxon>
        <taxon>Bacteroidota</taxon>
        <taxon>Flavobacteriia</taxon>
        <taxon>Flavobacteriales</taxon>
        <taxon>Weeksellaceae</taxon>
        <taxon>Chryseobacterium group</taxon>
        <taxon>Chryseobacterium</taxon>
    </lineage>
</organism>
<feature type="transmembrane region" description="Helical" evidence="6">
    <location>
        <begin position="1983"/>
        <end position="2005"/>
    </location>
</feature>
<dbReference type="InterPro" id="IPR003284">
    <property type="entry name" value="Sal_SpvB"/>
</dbReference>
<evidence type="ECO:0000259" key="7">
    <source>
        <dbReference type="Pfam" id="PF25023"/>
    </source>
</evidence>
<protein>
    <recommendedName>
        <fullName evidence="7">Teneurin-like YD-shell domain-containing protein</fullName>
    </recommendedName>
</protein>
<keyword evidence="6" id="KW-1133">Transmembrane helix</keyword>
<dbReference type="PANTHER" id="PTHR32305">
    <property type="match status" value="1"/>
</dbReference>
<dbReference type="Pfam" id="PF03534">
    <property type="entry name" value="SpvB"/>
    <property type="match status" value="1"/>
</dbReference>
<gene>
    <name evidence="8" type="ORF">FOB44_05160</name>
</gene>
<keyword evidence="9" id="KW-1185">Reference proteome</keyword>
<sequence>MKFLSPFILSLCSVLGFSQTILYQPETTSRTVQDPQNIILAQGFWARSGTSDPFIAKIGPSTENPGGGPVDSNAGDNNPSGTTAPLGQNFHDTKGNIDVNVAGQLQFTLPIALPPGVKSVAPQINLVYTSSSGNGIAGYGWNLSGITSISRTGKTIEKDGELKGIQLDYSDYYTFNGQRLILKSGEYGKNGAEYVTGKYSNARIKSIGAITGQAWQGPEYWEVTFEDGSQAWYGAVASGNSLARTPLEYNIVKWKDNKGNYITYNYTQNNNTASINTIQWGGNEVLGKPHYNQINFYYSTRNTQETSYVKGTPFIQNKILNTVRVNTGNATFKSYSINYSVETINNDPNNRINYQFVKSVTEGNSIGDAANPVTFATKPLTTSSSESNFADYNNIITTGDYNGDGLVDFIVMQPAQNGRPDGYYIYFDAINSSSPSFVYLGSSTTYWPSSSFTTFNIKSADNYIKTKQGLIISKANSSINPPSTGSIELKYYSIKSDASVLNTYNNPLVLEYSKTIASNTYEFGSSVYPPDPDPEYETGSKKSSLSILKEADINSDGMSELVMAIEDSKCKYVVIVPDPPKGRWQCKTVGYRYMVVDNDDVQNNTIHMVPDTTPKNILSKGGIMDFDNDGKQDVIFVEPTGGNTDVTFFTKEYMNETGPSASRTINTPMNSVRQYELKKQNNTYVLNLKNLYTVKGLIDGLQFGDLNGDRNIEMLLPLHENATNDIYMTGWSIYLNNGLSLSESLQGLMYYKKISQNPTSLVNYSQPGLIDLDNDGKSDIVNSTIIFAAANNQLSTWSIDNYTEPYYNPADTEFKWRFTRKRIYYSQRAKVVVSPLFGDFRVNNKSSKILFLLKGVDNGERKLISYQHYNLNVDKNVLGIFQAGLQYDIDYKELDPVINPNIYAPVKKELYPYMEMDRLSQMYAVNQIRMAGRKQDFRYRGYIVHLQGKGVSGFRQTARSSWYADGFENTIIWNGTETDPLNEAVPVKEWSIRTNNENMIFPSDISENNSQLLSFKSTQYQIDKLLNGQVVTSVADTDKSKVVTVLLPKSTKNKDFLTGIISESTITYGEYYLPVQSVFNINNGYSITTSAFEYNHNPSGIGADYYIGRPKSKADIIQAYGDTQTGKEEYTYENNLLKSQKTWNRDNSGFLQETYNYDGFGNVIQKTISNNIDSQTQTTQAEYDAKGRFVIKKTNNLGLQTTITYNDWGQVLTQIDPLNNTLVNTYDPWGKLLKAKTNLTGTTTYQYEKDYFTNLIVTQYDPNGNISRTYTNTLGQEITSSTKAFGQGYFVLKATQYDVLGRKSKESEPFFEGQGVSEWNTISYDDTFFPAKITVTSFTGKQMETSVSGLTTTVKELNGYGRTTTKTTDALGKIITTTDKGGTVTFSYNAAGEQIKTQYAENSITTKYDTWGRKSEFNDPSNGLYKYEYDGLGQPKKITSPKGTKEYTYNNLGQLITQKEISTADGGQATNKTISYSYDDKGKLISKSGTSKGKSFSSNVSYDPQGRLLSSSESSNGKYFIQKGITYDDKGRIISYEKQVYSSGTLTKVNIENIYSTWNGELYQIKDKKSGKVLWQLDEINVRGQVSKAKLGTTQINNTYDTNGFLAGVNHSSQVKSGILQLSYSFDAIRNELKSRTTGGDFNIVESFDYDDNNRLVNWTNPVTGIKPTTNRNVYDIKGRIIQNDQVGTIKFENSTKIYQATGMTLNAAGTQNYNNDLIQNIVYNENNDPVFIDGEKGDVAFQYGLTAMRQRVTYGGNFAAEADGKFTKFYSEDGSFEIIADNTTGKEKHVLYIGGNPYESNIIFVKNYTDSNGSYKFLHKDYLGSILAISDEAGNKLEQRHFDAWGNFTHLQIGNGAIITDKNIINNSSLLSDRGYTSHEHFGEIGIIHMNGRLYDPLLRRFLNADENIQDPTNTQNYNKYGYVMNNPLMYNDPNGEFVFAIFAALPAFWGTVATAAVIGAAIGAVSYIISASFSSNWSWGGFLKSITFGAISGAVTAGIGGIFTTAASGYTAATQFAGTTLGVLAQAGAHAVAQGALSLMQGYNFGQAFLSGALGSLGASAFGAIAKGAASSAIGQISFGALAGGVGSALSGGNFWQGALIGGTVAGLNHALHTMAAMSEYHEKLTKFLEDNDVKPNDKANQTTLNTYKTIFKEYWENSAQWAEFADSNTIAEWEKGDGVKLTITARGTLNSGGKGSSWGITNAQGQVIFAPGLLTKTNYRLASVFIHEMRHSIDYVSGFYKTFWQLPNITDIMEYRAYFEEYKWTGVMDSTGLDHKVKMGFVPSFLLIK</sequence>
<dbReference type="InterPro" id="IPR050708">
    <property type="entry name" value="T6SS_VgrG/RHS"/>
</dbReference>
<keyword evidence="6" id="KW-0472">Membrane</keyword>
<dbReference type="SUPFAM" id="SSF69318">
    <property type="entry name" value="Integrin alpha N-terminal domain"/>
    <property type="match status" value="1"/>
</dbReference>
<feature type="region of interest" description="Disordered" evidence="5">
    <location>
        <begin position="55"/>
        <end position="89"/>
    </location>
</feature>
<dbReference type="NCBIfam" id="TIGR03696">
    <property type="entry name" value="Rhs_assc_core"/>
    <property type="match status" value="1"/>
</dbReference>
<keyword evidence="3" id="KW-0677">Repeat</keyword>
<keyword evidence="4" id="KW-0843">Virulence</keyword>
<dbReference type="Gene3D" id="2.180.10.10">
    <property type="entry name" value="RHS repeat-associated core"/>
    <property type="match status" value="2"/>
</dbReference>
<evidence type="ECO:0000256" key="1">
    <source>
        <dbReference type="ARBA" id="ARBA00004613"/>
    </source>
</evidence>
<accession>A0ABX6KRL0</accession>
<feature type="transmembrane region" description="Helical" evidence="6">
    <location>
        <begin position="1939"/>
        <end position="1971"/>
    </location>
</feature>
<keyword evidence="2" id="KW-0964">Secreted</keyword>
<comment type="subcellular location">
    <subcellularLocation>
        <location evidence="1">Secreted</location>
    </subcellularLocation>
</comment>
<evidence type="ECO:0000313" key="8">
    <source>
        <dbReference type="EMBL" id="QIY90084.1"/>
    </source>
</evidence>
<evidence type="ECO:0000256" key="5">
    <source>
        <dbReference type="SAM" id="MobiDB-lite"/>
    </source>
</evidence>
<proteinExistence type="predicted"/>
<dbReference type="InterPro" id="IPR056823">
    <property type="entry name" value="TEN-like_YD-shell"/>
</dbReference>
<feature type="region of interest" description="Disordered" evidence="5">
    <location>
        <begin position="1488"/>
        <end position="1513"/>
    </location>
</feature>
<evidence type="ECO:0000256" key="4">
    <source>
        <dbReference type="ARBA" id="ARBA00023026"/>
    </source>
</evidence>
<feature type="domain" description="Teneurin-like YD-shell" evidence="7">
    <location>
        <begin position="1357"/>
        <end position="1487"/>
    </location>
</feature>
<evidence type="ECO:0000256" key="3">
    <source>
        <dbReference type="ARBA" id="ARBA00022737"/>
    </source>
</evidence>
<evidence type="ECO:0000313" key="9">
    <source>
        <dbReference type="Proteomes" id="UP000501570"/>
    </source>
</evidence>
<reference evidence="8 9" key="1">
    <citation type="submission" date="2019-09" db="EMBL/GenBank/DDBJ databases">
        <title>FDA dAtabase for Regulatory Grade micrObial Sequences (FDA-ARGOS): Supporting development and validation of Infectious Disease Dx tests.</title>
        <authorList>
            <person name="Sciortino C."/>
            <person name="Tallon L."/>
            <person name="Sadzewicz L."/>
            <person name="Vavikolanu K."/>
            <person name="Mehta A."/>
            <person name="Aluvathingal J."/>
            <person name="Nadendla S."/>
            <person name="Nandy P."/>
            <person name="Geyer C."/>
            <person name="Yan Y."/>
            <person name="Sichtig H."/>
        </authorList>
    </citation>
    <scope>NUCLEOTIDE SEQUENCE [LARGE SCALE GENOMIC DNA]</scope>
    <source>
        <strain evidence="8 9">FDAARGOS_636</strain>
    </source>
</reference>
<dbReference type="Pfam" id="PF25023">
    <property type="entry name" value="TEN_YD-shell"/>
    <property type="match status" value="1"/>
</dbReference>
<name>A0ABX6KRL0_CHRGL</name>
<dbReference type="Proteomes" id="UP000501570">
    <property type="component" value="Chromosome"/>
</dbReference>
<dbReference type="InterPro" id="IPR022385">
    <property type="entry name" value="Rhs_assc_core"/>
</dbReference>
<feature type="compositionally biased region" description="Polar residues" evidence="5">
    <location>
        <begin position="74"/>
        <end position="86"/>
    </location>
</feature>
<keyword evidence="6" id="KW-0812">Transmembrane</keyword>
<dbReference type="RefSeq" id="WP_168237856.1">
    <property type="nucleotide sequence ID" value="NZ_CP050995.1"/>
</dbReference>
<dbReference type="PANTHER" id="PTHR32305:SF15">
    <property type="entry name" value="PROTEIN RHSA-RELATED"/>
    <property type="match status" value="1"/>
</dbReference>
<dbReference type="InterPro" id="IPR028994">
    <property type="entry name" value="Integrin_alpha_N"/>
</dbReference>
<feature type="compositionally biased region" description="Low complexity" evidence="5">
    <location>
        <begin position="1488"/>
        <end position="1498"/>
    </location>
</feature>
<evidence type="ECO:0000256" key="2">
    <source>
        <dbReference type="ARBA" id="ARBA00022525"/>
    </source>
</evidence>
<dbReference type="EMBL" id="CP050995">
    <property type="protein sequence ID" value="QIY90084.1"/>
    <property type="molecule type" value="Genomic_DNA"/>
</dbReference>
<evidence type="ECO:0000256" key="6">
    <source>
        <dbReference type="SAM" id="Phobius"/>
    </source>
</evidence>